<dbReference type="EMBL" id="CP002272">
    <property type="protein sequence ID" value="ADO50538.1"/>
    <property type="molecule type" value="Genomic_DNA"/>
</dbReference>
<dbReference type="AlphaFoldDB" id="E3G4S0"/>
<sequence>MSEKTELEIATQILQNSKDPKEREKAQQKYDALREKDITSDKEVIDACGNGNAGSSACAGARLKVIASKCKYPRKQRQAKLAYPVFSTLPGAYQP</sequence>
<evidence type="ECO:0000313" key="3">
    <source>
        <dbReference type="Proteomes" id="UP000006872"/>
    </source>
</evidence>
<reference evidence="3" key="1">
    <citation type="submission" date="2010-10" db="EMBL/GenBank/DDBJ databases">
        <title>Complete sequence of Enterobacter cloacae SCF1.</title>
        <authorList>
            <consortium name="US DOE Joint Genome Institute"/>
            <person name="Lucas S."/>
            <person name="Copeland A."/>
            <person name="Lapidus A."/>
            <person name="Cheng J.-F."/>
            <person name="Bruce D."/>
            <person name="Goodwin L."/>
            <person name="Pitluck S."/>
            <person name="Davenport K."/>
            <person name="Detter J.C."/>
            <person name="Han C."/>
            <person name="Tapia R."/>
            <person name="Land M."/>
            <person name="Hauser L."/>
            <person name="Chang Y.-J."/>
            <person name="Jeffries C."/>
            <person name="Kyrpides N."/>
            <person name="Ivanova N."/>
            <person name="Mikhailova N."/>
            <person name="DeAngelis K."/>
            <person name="Arkin A.P."/>
            <person name="Chivian D."/>
            <person name="Edwards B."/>
            <person name="Woo H."/>
            <person name="Hazen T.C."/>
            <person name="Woyke T."/>
        </authorList>
    </citation>
    <scope>NUCLEOTIDE SEQUENCE [LARGE SCALE GENOMIC DNA]</scope>
    <source>
        <strain evidence="3">SCF1</strain>
    </source>
</reference>
<evidence type="ECO:0000259" key="1">
    <source>
        <dbReference type="Pfam" id="PF21726"/>
    </source>
</evidence>
<evidence type="ECO:0000313" key="2">
    <source>
        <dbReference type="EMBL" id="ADO50538.1"/>
    </source>
</evidence>
<dbReference type="KEGG" id="esc:Entcl_4305"/>
<dbReference type="InterPro" id="IPR049271">
    <property type="entry name" value="DUF6862"/>
</dbReference>
<dbReference type="STRING" id="701347.Entcl_4305"/>
<dbReference type="HOGENOM" id="CLU_184362_0_0_6"/>
<proteinExistence type="predicted"/>
<organism evidence="2 3">
    <name type="scientific">Enterobacter lignolyticus (strain SCF1)</name>
    <dbReference type="NCBI Taxonomy" id="701347"/>
    <lineage>
        <taxon>Bacteria</taxon>
        <taxon>Pseudomonadati</taxon>
        <taxon>Pseudomonadota</taxon>
        <taxon>Gammaproteobacteria</taxon>
        <taxon>Enterobacterales</taxon>
        <taxon>Enterobacteriaceae</taxon>
        <taxon>Pluralibacter</taxon>
    </lineage>
</organism>
<accession>E3G4S0</accession>
<gene>
    <name evidence="2" type="ordered locus">Entcl_4305</name>
</gene>
<protein>
    <recommendedName>
        <fullName evidence="1">DUF6862 domain-containing protein</fullName>
    </recommendedName>
</protein>
<dbReference type="Pfam" id="PF21726">
    <property type="entry name" value="DUF6862"/>
    <property type="match status" value="1"/>
</dbReference>
<name>E3G4S0_ENTLS</name>
<keyword evidence="3" id="KW-1185">Reference proteome</keyword>
<feature type="domain" description="DUF6862" evidence="1">
    <location>
        <begin position="12"/>
        <end position="72"/>
    </location>
</feature>
<dbReference type="Proteomes" id="UP000006872">
    <property type="component" value="Chromosome"/>
</dbReference>
<dbReference type="eggNOG" id="ENOG50334E0">
    <property type="taxonomic scope" value="Bacteria"/>
</dbReference>
<reference evidence="2 3" key="2">
    <citation type="journal article" date="2011" name="Stand. Genomic Sci.">
        <title>Complete genome sequence of 'Enterobacter lignolyticus' SCF1.</title>
        <authorList>
            <person name="Deangelis K.M."/>
            <person name="D'Haeseleer P."/>
            <person name="Chivian D."/>
            <person name="Fortney J.L."/>
            <person name="Khudyakov J."/>
            <person name="Simmons B."/>
            <person name="Woo H."/>
            <person name="Arkin A.P."/>
            <person name="Davenport K.W."/>
            <person name="Goodwin L."/>
            <person name="Chen A."/>
            <person name="Ivanova N."/>
            <person name="Kyrpides N.C."/>
            <person name="Mavromatis K."/>
            <person name="Woyke T."/>
            <person name="Hazen T.C."/>
        </authorList>
    </citation>
    <scope>NUCLEOTIDE SEQUENCE [LARGE SCALE GENOMIC DNA]</scope>
    <source>
        <strain evidence="2 3">SCF1</strain>
    </source>
</reference>